<dbReference type="Pfam" id="PF01757">
    <property type="entry name" value="Acyl_transf_3"/>
    <property type="match status" value="1"/>
</dbReference>
<name>A0A7H0GNR2_9BURK</name>
<feature type="transmembrane region" description="Helical" evidence="1">
    <location>
        <begin position="122"/>
        <end position="147"/>
    </location>
</feature>
<keyword evidence="1" id="KW-1133">Transmembrane helix</keyword>
<feature type="transmembrane region" description="Helical" evidence="1">
    <location>
        <begin position="294"/>
        <end position="310"/>
    </location>
</feature>
<reference evidence="3 4" key="1">
    <citation type="submission" date="2020-08" db="EMBL/GenBank/DDBJ databases">
        <title>Genome sequence of Diaphorobacter aerolatus KACC 16536T.</title>
        <authorList>
            <person name="Hyun D.-W."/>
            <person name="Bae J.-W."/>
        </authorList>
    </citation>
    <scope>NUCLEOTIDE SEQUENCE [LARGE SCALE GENOMIC DNA]</scope>
    <source>
        <strain evidence="3 4">KACC 16536</strain>
    </source>
</reference>
<feature type="transmembrane region" description="Helical" evidence="1">
    <location>
        <begin position="322"/>
        <end position="340"/>
    </location>
</feature>
<protein>
    <submittedName>
        <fullName evidence="3">Acyltransferase</fullName>
    </submittedName>
</protein>
<dbReference type="PANTHER" id="PTHR23028">
    <property type="entry name" value="ACETYLTRANSFERASE"/>
    <property type="match status" value="1"/>
</dbReference>
<dbReference type="KEGG" id="daer:H9K75_08735"/>
<feature type="transmembrane region" description="Helical" evidence="1">
    <location>
        <begin position="256"/>
        <end position="273"/>
    </location>
</feature>
<dbReference type="PANTHER" id="PTHR23028:SF53">
    <property type="entry name" value="ACYL_TRANSF_3 DOMAIN-CONTAINING PROTEIN"/>
    <property type="match status" value="1"/>
</dbReference>
<dbReference type="GO" id="GO:0016747">
    <property type="term" value="F:acyltransferase activity, transferring groups other than amino-acyl groups"/>
    <property type="evidence" value="ECO:0007669"/>
    <property type="project" value="InterPro"/>
</dbReference>
<proteinExistence type="predicted"/>
<evidence type="ECO:0000256" key="1">
    <source>
        <dbReference type="SAM" id="Phobius"/>
    </source>
</evidence>
<feature type="domain" description="Acyltransferase 3" evidence="2">
    <location>
        <begin position="4"/>
        <end position="334"/>
    </location>
</feature>
<evidence type="ECO:0000313" key="3">
    <source>
        <dbReference type="EMBL" id="QNP49928.1"/>
    </source>
</evidence>
<dbReference type="InterPro" id="IPR050879">
    <property type="entry name" value="Acyltransferase_3"/>
</dbReference>
<dbReference type="InterPro" id="IPR002656">
    <property type="entry name" value="Acyl_transf_3_dom"/>
</dbReference>
<feature type="transmembrane region" description="Helical" evidence="1">
    <location>
        <begin position="78"/>
        <end position="102"/>
    </location>
</feature>
<keyword evidence="1" id="KW-0812">Transmembrane</keyword>
<evidence type="ECO:0000259" key="2">
    <source>
        <dbReference type="Pfam" id="PF01757"/>
    </source>
</evidence>
<feature type="transmembrane region" description="Helical" evidence="1">
    <location>
        <begin position="186"/>
        <end position="207"/>
    </location>
</feature>
<keyword evidence="4" id="KW-1185">Reference proteome</keyword>
<sequence>MLKNIQTLRFLAALWVVFHHMTPPIVPFNFAILPKAVSLLGFAGVDIFFVISGIIMAETTRGATPGWKTAKYFILQRFGRIYIGWWPFFIIYFIIFTRLNSINPQISVLGSIFLWPQDLTKYLLAITWTLSFELYFYLMIALIILWNRVHATKILMTVGVAVIILNIFYYVNGMYLPQNESIAKKYLIIPFYTSPLIIEFICGFFVADIMHKKAKINPIPWALAALISVVLAYFYQMHGKLNQSGMAGFFHVIERVIFFGTFAVCLCICALGLEKRHVSPFKALQRMGDASYSIYLSHIFFIALASFSYFKLQGKIQLNGNLWWLFTVMAILFYSWFHFLKIEKPLHEKLKAFIFRHVTK</sequence>
<dbReference type="GO" id="GO:0016020">
    <property type="term" value="C:membrane"/>
    <property type="evidence" value="ECO:0007669"/>
    <property type="project" value="TreeGrafter"/>
</dbReference>
<feature type="transmembrane region" description="Helical" evidence="1">
    <location>
        <begin position="154"/>
        <end position="171"/>
    </location>
</feature>
<gene>
    <name evidence="3" type="ORF">H9K75_08735</name>
</gene>
<dbReference type="Proteomes" id="UP000516028">
    <property type="component" value="Chromosome"/>
</dbReference>
<keyword evidence="3" id="KW-0808">Transferase</keyword>
<organism evidence="3 4">
    <name type="scientific">Diaphorobacter aerolatus</name>
    <dbReference type="NCBI Taxonomy" id="1288495"/>
    <lineage>
        <taxon>Bacteria</taxon>
        <taxon>Pseudomonadati</taxon>
        <taxon>Pseudomonadota</taxon>
        <taxon>Betaproteobacteria</taxon>
        <taxon>Burkholderiales</taxon>
        <taxon>Comamonadaceae</taxon>
        <taxon>Diaphorobacter</taxon>
    </lineage>
</organism>
<feature type="transmembrane region" description="Helical" evidence="1">
    <location>
        <begin position="219"/>
        <end position="236"/>
    </location>
</feature>
<feature type="transmembrane region" description="Helical" evidence="1">
    <location>
        <begin position="37"/>
        <end position="57"/>
    </location>
</feature>
<keyword evidence="1" id="KW-0472">Membrane</keyword>
<keyword evidence="3" id="KW-0012">Acyltransferase</keyword>
<dbReference type="EMBL" id="CP060783">
    <property type="protein sequence ID" value="QNP49928.1"/>
    <property type="molecule type" value="Genomic_DNA"/>
</dbReference>
<dbReference type="GO" id="GO:0000271">
    <property type="term" value="P:polysaccharide biosynthetic process"/>
    <property type="evidence" value="ECO:0007669"/>
    <property type="project" value="TreeGrafter"/>
</dbReference>
<evidence type="ECO:0000313" key="4">
    <source>
        <dbReference type="Proteomes" id="UP000516028"/>
    </source>
</evidence>
<accession>A0A7H0GNR2</accession>
<dbReference type="AlphaFoldDB" id="A0A7H0GNR2"/>